<dbReference type="GO" id="GO:0046872">
    <property type="term" value="F:metal ion binding"/>
    <property type="evidence" value="ECO:0007669"/>
    <property type="project" value="UniProtKB-KW"/>
</dbReference>
<gene>
    <name evidence="3" type="ORF">PPRIM_AZ9-3.1.T0470020</name>
</gene>
<feature type="domain" description="PDEase" evidence="2">
    <location>
        <begin position="92"/>
        <end position="429"/>
    </location>
</feature>
<sequence>MSLQQIQQHINQIKTSYQMPNKEFQNTFKLFESCVPFLKSENQEQLNQVFRALKRFRRRLENELKLNQTDYHAFIKKWKSLNITFVPLVYDVKLDFSKKIATLKYEDLINFNFDHHHYTSREMLKASMMIFQHLEVEQYANYNNLENLLTQINLNYNIVSYHNFTHAFALFQLLFCVYEKSDLKHFVSKQDIFAALMASLSHDLNHKGVNNLYKVKKSKKLNKNICEQAVLESMHVSTLFNILAQNQQLNFLNQLPNTQQQEFKRILVSSILATDMGQHFNIFGSFKDRVNATIDLRENQNIIDPLIKFRGFNKENFDDRKFILNVLVHACDISNPCLEWDAYMKWSFLLAQEFQDQTIKEAAKGLEVTAMLQYKDKITFFNGQTFFLNTFVLPQWQTIATLYPSLIDLPNEVKRNLEILEEEKKKLSN</sequence>
<dbReference type="EC" id="3.1.4.-" evidence="1"/>
<dbReference type="OMA" id="HYTSREM"/>
<protein>
    <recommendedName>
        <fullName evidence="1">Phosphodiesterase</fullName>
        <ecNumber evidence="1">3.1.4.-</ecNumber>
    </recommendedName>
</protein>
<keyword evidence="4" id="KW-1185">Reference proteome</keyword>
<dbReference type="Pfam" id="PF00233">
    <property type="entry name" value="PDEase_I"/>
    <property type="match status" value="1"/>
</dbReference>
<dbReference type="InterPro" id="IPR023174">
    <property type="entry name" value="PDEase_CS"/>
</dbReference>
<comment type="similarity">
    <text evidence="1">Belongs to the cyclic nucleotide phosphodiesterase family.</text>
</comment>
<dbReference type="PANTHER" id="PTHR11347">
    <property type="entry name" value="CYCLIC NUCLEOTIDE PHOSPHODIESTERASE"/>
    <property type="match status" value="1"/>
</dbReference>
<name>A0A8S1LY15_PARPR</name>
<dbReference type="GO" id="GO:0004114">
    <property type="term" value="F:3',5'-cyclic-nucleotide phosphodiesterase activity"/>
    <property type="evidence" value="ECO:0007669"/>
    <property type="project" value="InterPro"/>
</dbReference>
<evidence type="ECO:0000259" key="2">
    <source>
        <dbReference type="PROSITE" id="PS51845"/>
    </source>
</evidence>
<dbReference type="GO" id="GO:0007165">
    <property type="term" value="P:signal transduction"/>
    <property type="evidence" value="ECO:0007669"/>
    <property type="project" value="InterPro"/>
</dbReference>
<dbReference type="AlphaFoldDB" id="A0A8S1LY15"/>
<dbReference type="EMBL" id="CAJJDM010000047">
    <property type="protein sequence ID" value="CAD8071192.1"/>
    <property type="molecule type" value="Genomic_DNA"/>
</dbReference>
<keyword evidence="1" id="KW-0479">Metal-binding</keyword>
<dbReference type="Proteomes" id="UP000688137">
    <property type="component" value="Unassembled WGS sequence"/>
</dbReference>
<accession>A0A8S1LY15</accession>
<reference evidence="3" key="1">
    <citation type="submission" date="2021-01" db="EMBL/GenBank/DDBJ databases">
        <authorList>
            <consortium name="Genoscope - CEA"/>
            <person name="William W."/>
        </authorList>
    </citation>
    <scope>NUCLEOTIDE SEQUENCE</scope>
</reference>
<dbReference type="InterPro" id="IPR002073">
    <property type="entry name" value="PDEase_catalytic_dom"/>
</dbReference>
<evidence type="ECO:0000313" key="4">
    <source>
        <dbReference type="Proteomes" id="UP000688137"/>
    </source>
</evidence>
<evidence type="ECO:0000256" key="1">
    <source>
        <dbReference type="RuleBase" id="RU363067"/>
    </source>
</evidence>
<comment type="cofactor">
    <cofactor evidence="1">
        <name>a divalent metal cation</name>
        <dbReference type="ChEBI" id="CHEBI:60240"/>
    </cofactor>
    <text evidence="1">Binds 2 divalent metal cations per subunit. Site 1 may preferentially bind zinc ions, while site 2 has a preference for magnesium and/or manganese ions.</text>
</comment>
<proteinExistence type="inferred from homology"/>
<organism evidence="3 4">
    <name type="scientific">Paramecium primaurelia</name>
    <dbReference type="NCBI Taxonomy" id="5886"/>
    <lineage>
        <taxon>Eukaryota</taxon>
        <taxon>Sar</taxon>
        <taxon>Alveolata</taxon>
        <taxon>Ciliophora</taxon>
        <taxon>Intramacronucleata</taxon>
        <taxon>Oligohymenophorea</taxon>
        <taxon>Peniculida</taxon>
        <taxon>Parameciidae</taxon>
        <taxon>Paramecium</taxon>
    </lineage>
</organism>
<dbReference type="PROSITE" id="PS51845">
    <property type="entry name" value="PDEASE_I_2"/>
    <property type="match status" value="1"/>
</dbReference>
<comment type="caution">
    <text evidence="3">The sequence shown here is derived from an EMBL/GenBank/DDBJ whole genome shotgun (WGS) entry which is preliminary data.</text>
</comment>
<evidence type="ECO:0000313" key="3">
    <source>
        <dbReference type="EMBL" id="CAD8071192.1"/>
    </source>
</evidence>
<keyword evidence="1" id="KW-0378">Hydrolase</keyword>
<dbReference type="PROSITE" id="PS00126">
    <property type="entry name" value="PDEASE_I_1"/>
    <property type="match status" value="1"/>
</dbReference>